<dbReference type="STRING" id="930991.A0A0D0DS18"/>
<dbReference type="InterPro" id="IPR001606">
    <property type="entry name" value="ARID_dom"/>
</dbReference>
<feature type="domain" description="ARID" evidence="2">
    <location>
        <begin position="552"/>
        <end position="655"/>
    </location>
</feature>
<feature type="compositionally biased region" description="Polar residues" evidence="1">
    <location>
        <begin position="305"/>
        <end position="316"/>
    </location>
</feature>
<feature type="compositionally biased region" description="Polar residues" evidence="1">
    <location>
        <begin position="1152"/>
        <end position="1163"/>
    </location>
</feature>
<dbReference type="GO" id="GO:0016592">
    <property type="term" value="C:mediator complex"/>
    <property type="evidence" value="ECO:0007669"/>
    <property type="project" value="InterPro"/>
</dbReference>
<sequence>MVFGRADPTSLPPPASSVLAAVIPHCCPSPLLTAPRCRQRRRPYFTTHRRLGIMADRIPQYPMFSQNLMQNSLQQSQISQQPQAPDSQMIQGLPNLEHTRTWQLQNQYRAQQSGDITASQMNQQASQWNAPVLDPLDAELVAFVLSTRSIFSYLTSYATLYRAPHIYCFSGEFPRGQTLSHGQVQGQQPTVQQIQPSFALNAQRMNAPGPAFHDPQSNQAQSLIPPNFTNVPMDTQQQAKAGFNRNAIMQPPMNHPGVSRQFQRMVAQSQQNQQAPNVMDLARLQQAGLSSQHGANHPAAADMFASSSMPSNQDQMHGSPHPAAQPTGPSTGNQGMFGNPQVQNGQKRPFTLGEIHERRNFLFGLTQQTENQIMTLLQATRGAPEHLVQSKLSQLGAELTNRKEAYSKFMAAVSQQMSNNMLPTNIPHLNPMIASPSQPQQAAVASVQAQPGFVPSASQPSAQQFGMTPTANGSSPMHSQNQTPPNQQIPVQSGQIGRPNGIPPRSGATPHQMPGGQLSNTMSPNLGNQLAMQTPIGQMAANQMRQSSRVLPLDKLRFEATYEQFCRSQQITPNARVALPDNRKVDLHQLHVYVMQEGGSQSVTLRDMWSVIGGRMGFIQSLGNNSEPPRSGPGIAQHLQHTYKEYLQRFENAYVLTVKSRAPNSPRPQIQQMNPMISNSGAKPGMLPGNPAEMPSSASRASLTQQTVNIAARYAHASVSDMRNEGVPEHIISIVDRHRPELAKYQQQQQQQQAQLIAKRNAEQEQQNMANAQGQFFNMHEQMPMGPEPGVQRPQQTMLPNTMSSMPASEQKPMNTPVAQGIPSLHKHPSQDQLQHAITAIITLKQMFQQRSLTAMPTQQLPDEQRQEYNQLLEQVHKMTLDLDSKLHMHFAIFKNEELLRKYVAIVMTVARQRQLVSTSSPQYIITLMTLRSMQTQIQKVNEDFENRWRAIRMAAAAHAQQHAGPIPPVTRPIPGAPLPISPAQNMPQTSSPSVPSINGRQAPINPPPAQQSHLQPHSLSQLQSHAQPPPQSHHHHQPQHHSQSQSQPVKKPVPPSPSVPPAHLASPTPPPPVASASTPVSSAATPQTTAGSPQTPKSPKSKAATKTRAAPRPSRKPSTTGKGPAMPETAPPSVAGVKRPPEDDVAALTNAAPSETDANNAPSPKKVKTEWDGEPSEALVKKQQEIENIKTDDDATAFLDRVKELFAMTASADNEIHSDIASTLDQILAGVAQEPTDAAATAAAFSAYGSADGLPPSALSPHMGPANDAFLEFIDFSSFTTLEDEDNDSKAPTPDLVPSSETNPSPESGSEGDSLGSLPSPDKTKTDEPGDYSDPLRLRSLREVDGGESAYYQADNWKWEGSMPTPDQPWAMFTSS</sequence>
<feature type="compositionally biased region" description="Pro residues" evidence="1">
    <location>
        <begin position="1052"/>
        <end position="1061"/>
    </location>
</feature>
<dbReference type="HOGENOM" id="CLU_006745_0_0_1"/>
<evidence type="ECO:0000256" key="1">
    <source>
        <dbReference type="SAM" id="MobiDB-lite"/>
    </source>
</evidence>
<dbReference type="EMBL" id="KN825008">
    <property type="protein sequence ID" value="KIK96023.1"/>
    <property type="molecule type" value="Genomic_DNA"/>
</dbReference>
<feature type="compositionally biased region" description="Low complexity" evidence="1">
    <location>
        <begin position="440"/>
        <end position="451"/>
    </location>
</feature>
<feature type="compositionally biased region" description="Basic and acidic residues" evidence="1">
    <location>
        <begin position="1323"/>
        <end position="1346"/>
    </location>
</feature>
<feature type="region of interest" description="Disordered" evidence="1">
    <location>
        <begin position="440"/>
        <end position="525"/>
    </location>
</feature>
<dbReference type="InterPro" id="IPR008626">
    <property type="entry name" value="Mediator_Med15_fun"/>
</dbReference>
<feature type="compositionally biased region" description="Polar residues" evidence="1">
    <location>
        <begin position="983"/>
        <end position="1000"/>
    </location>
</feature>
<dbReference type="InterPro" id="IPR036431">
    <property type="entry name" value="ARID_dom_sf"/>
</dbReference>
<proteinExistence type="predicted"/>
<feature type="region of interest" description="Disordered" evidence="1">
    <location>
        <begin position="961"/>
        <end position="1180"/>
    </location>
</feature>
<dbReference type="Pfam" id="PF01388">
    <property type="entry name" value="ARID"/>
    <property type="match status" value="1"/>
</dbReference>
<dbReference type="SMART" id="SM01014">
    <property type="entry name" value="ARID"/>
    <property type="match status" value="1"/>
</dbReference>
<feature type="compositionally biased region" description="Low complexity" evidence="1">
    <location>
        <begin position="1075"/>
        <end position="1091"/>
    </location>
</feature>
<dbReference type="GO" id="GO:0003712">
    <property type="term" value="F:transcription coregulator activity"/>
    <property type="evidence" value="ECO:0007669"/>
    <property type="project" value="InterPro"/>
</dbReference>
<dbReference type="Pfam" id="PF05397">
    <property type="entry name" value="Med15_fungi"/>
    <property type="match status" value="1"/>
</dbReference>
<keyword evidence="4" id="KW-1185">Reference proteome</keyword>
<feature type="compositionally biased region" description="Low complexity" evidence="1">
    <location>
        <begin position="1041"/>
        <end position="1051"/>
    </location>
</feature>
<evidence type="ECO:0000313" key="3">
    <source>
        <dbReference type="EMBL" id="KIK96023.1"/>
    </source>
</evidence>
<feature type="compositionally biased region" description="Polar residues" evidence="1">
    <location>
        <begin position="327"/>
        <end position="338"/>
    </location>
</feature>
<dbReference type="PROSITE" id="PS51011">
    <property type="entry name" value="ARID"/>
    <property type="match status" value="1"/>
</dbReference>
<feature type="region of interest" description="Disordered" evidence="1">
    <location>
        <begin position="304"/>
        <end position="338"/>
    </location>
</feature>
<dbReference type="Gene3D" id="1.10.150.60">
    <property type="entry name" value="ARID DNA-binding domain"/>
    <property type="match status" value="1"/>
</dbReference>
<dbReference type="OrthoDB" id="1938591at2759"/>
<accession>A0A0D0DS18</accession>
<feature type="compositionally biased region" description="Low complexity" evidence="1">
    <location>
        <begin position="1011"/>
        <end position="1027"/>
    </location>
</feature>
<protein>
    <recommendedName>
        <fullName evidence="2">ARID domain-containing protein</fullName>
    </recommendedName>
</protein>
<feature type="compositionally biased region" description="Polar residues" evidence="1">
    <location>
        <begin position="456"/>
        <end position="495"/>
    </location>
</feature>
<name>A0A0D0DS18_9AGAM</name>
<dbReference type="GO" id="GO:0003677">
    <property type="term" value="F:DNA binding"/>
    <property type="evidence" value="ECO:0007669"/>
    <property type="project" value="InterPro"/>
</dbReference>
<feature type="compositionally biased region" description="Pro residues" evidence="1">
    <location>
        <begin position="966"/>
        <end position="981"/>
    </location>
</feature>
<feature type="region of interest" description="Disordered" evidence="1">
    <location>
        <begin position="1283"/>
        <end position="1377"/>
    </location>
</feature>
<feature type="compositionally biased region" description="Low complexity" evidence="1">
    <location>
        <begin position="1305"/>
        <end position="1322"/>
    </location>
</feature>
<dbReference type="InParanoid" id="A0A0D0DS18"/>
<reference evidence="4" key="2">
    <citation type="submission" date="2015-01" db="EMBL/GenBank/DDBJ databases">
        <title>Evolutionary Origins and Diversification of the Mycorrhizal Mutualists.</title>
        <authorList>
            <consortium name="DOE Joint Genome Institute"/>
            <consortium name="Mycorrhizal Genomics Consortium"/>
            <person name="Kohler A."/>
            <person name="Kuo A."/>
            <person name="Nagy L.G."/>
            <person name="Floudas D."/>
            <person name="Copeland A."/>
            <person name="Barry K.W."/>
            <person name="Cichocki N."/>
            <person name="Veneault-Fourrey C."/>
            <person name="LaButti K."/>
            <person name="Lindquist E.A."/>
            <person name="Lipzen A."/>
            <person name="Lundell T."/>
            <person name="Morin E."/>
            <person name="Murat C."/>
            <person name="Riley R."/>
            <person name="Ohm R."/>
            <person name="Sun H."/>
            <person name="Tunlid A."/>
            <person name="Henrissat B."/>
            <person name="Grigoriev I.V."/>
            <person name="Hibbett D.S."/>
            <person name="Martin F."/>
        </authorList>
    </citation>
    <scope>NUCLEOTIDE SEQUENCE [LARGE SCALE GENOMIC DNA]</scope>
    <source>
        <strain evidence="4">Ve08.2h10</strain>
    </source>
</reference>
<evidence type="ECO:0000313" key="4">
    <source>
        <dbReference type="Proteomes" id="UP000054538"/>
    </source>
</evidence>
<dbReference type="Proteomes" id="UP000054538">
    <property type="component" value="Unassembled WGS sequence"/>
</dbReference>
<dbReference type="SUPFAM" id="SSF46774">
    <property type="entry name" value="ARID-like"/>
    <property type="match status" value="1"/>
</dbReference>
<dbReference type="GO" id="GO:0006357">
    <property type="term" value="P:regulation of transcription by RNA polymerase II"/>
    <property type="evidence" value="ECO:0007669"/>
    <property type="project" value="InterPro"/>
</dbReference>
<gene>
    <name evidence="3" type="ORF">PAXRUDRAFT_11085</name>
</gene>
<organism evidence="3 4">
    <name type="scientific">Paxillus rubicundulus Ve08.2h10</name>
    <dbReference type="NCBI Taxonomy" id="930991"/>
    <lineage>
        <taxon>Eukaryota</taxon>
        <taxon>Fungi</taxon>
        <taxon>Dikarya</taxon>
        <taxon>Basidiomycota</taxon>
        <taxon>Agaricomycotina</taxon>
        <taxon>Agaricomycetes</taxon>
        <taxon>Agaricomycetidae</taxon>
        <taxon>Boletales</taxon>
        <taxon>Paxilineae</taxon>
        <taxon>Paxillaceae</taxon>
        <taxon>Paxillus</taxon>
    </lineage>
</organism>
<dbReference type="SMART" id="SM00501">
    <property type="entry name" value="BRIGHT"/>
    <property type="match status" value="1"/>
</dbReference>
<evidence type="ECO:0000259" key="2">
    <source>
        <dbReference type="PROSITE" id="PS51011"/>
    </source>
</evidence>
<dbReference type="CDD" id="cd16100">
    <property type="entry name" value="ARID"/>
    <property type="match status" value="1"/>
</dbReference>
<reference evidence="3 4" key="1">
    <citation type="submission" date="2014-04" db="EMBL/GenBank/DDBJ databases">
        <authorList>
            <consortium name="DOE Joint Genome Institute"/>
            <person name="Kuo A."/>
            <person name="Kohler A."/>
            <person name="Jargeat P."/>
            <person name="Nagy L.G."/>
            <person name="Floudas D."/>
            <person name="Copeland A."/>
            <person name="Barry K.W."/>
            <person name="Cichocki N."/>
            <person name="Veneault-Fourrey C."/>
            <person name="LaButti K."/>
            <person name="Lindquist E.A."/>
            <person name="Lipzen A."/>
            <person name="Lundell T."/>
            <person name="Morin E."/>
            <person name="Murat C."/>
            <person name="Sun H."/>
            <person name="Tunlid A."/>
            <person name="Henrissat B."/>
            <person name="Grigoriev I.V."/>
            <person name="Hibbett D.S."/>
            <person name="Martin F."/>
            <person name="Nordberg H.P."/>
            <person name="Cantor M.N."/>
            <person name="Hua S.X."/>
        </authorList>
    </citation>
    <scope>NUCLEOTIDE SEQUENCE [LARGE SCALE GENOMIC DNA]</scope>
    <source>
        <strain evidence="3 4">Ve08.2h10</strain>
    </source>
</reference>